<dbReference type="SUPFAM" id="SSF103481">
    <property type="entry name" value="Multidrug resistance efflux transporter EmrE"/>
    <property type="match status" value="2"/>
</dbReference>
<dbReference type="EMBL" id="LVVL01000001">
    <property type="protein sequence ID" value="OAN15993.1"/>
    <property type="molecule type" value="Genomic_DNA"/>
</dbReference>
<feature type="transmembrane region" description="Helical" evidence="3">
    <location>
        <begin position="85"/>
        <end position="106"/>
    </location>
</feature>
<protein>
    <recommendedName>
        <fullName evidence="4">EamA domain-containing protein</fullName>
    </recommendedName>
</protein>
<evidence type="ECO:0000256" key="3">
    <source>
        <dbReference type="SAM" id="Phobius"/>
    </source>
</evidence>
<comment type="subcellular location">
    <subcellularLocation>
        <location evidence="1">Endomembrane system</location>
        <topology evidence="1">Multi-pass membrane protein</topology>
    </subcellularLocation>
</comment>
<evidence type="ECO:0000313" key="5">
    <source>
        <dbReference type="EMBL" id="OAN15993.1"/>
    </source>
</evidence>
<evidence type="ECO:0000256" key="1">
    <source>
        <dbReference type="ARBA" id="ARBA00004127"/>
    </source>
</evidence>
<dbReference type="RefSeq" id="WP_035414200.1">
    <property type="nucleotide sequence ID" value="NZ_LVVL01000001.1"/>
</dbReference>
<comment type="caution">
    <text evidence="5">The sequence shown here is derived from an EMBL/GenBank/DDBJ whole genome shotgun (WGS) entry which is preliminary data.</text>
</comment>
<feature type="transmembrane region" description="Helical" evidence="3">
    <location>
        <begin position="115"/>
        <end position="134"/>
    </location>
</feature>
<feature type="domain" description="EamA" evidence="4">
    <location>
        <begin position="142"/>
        <end position="276"/>
    </location>
</feature>
<dbReference type="PANTHER" id="PTHR22911">
    <property type="entry name" value="ACYL-MALONYL CONDENSING ENZYME-RELATED"/>
    <property type="match status" value="1"/>
</dbReference>
<feature type="transmembrane region" description="Helical" evidence="3">
    <location>
        <begin position="204"/>
        <end position="226"/>
    </location>
</feature>
<sequence>MPYFTLFMALFFISTSAIFVKWAETPIEAVAFFRMLFSTLLLLPLIHLKELLSLSSTTIRHMILSGILLAGHFWLWFLSLDYTTVASSTLFVTASPIFVLIGNAVFFKQHPSKKALFFVGVALLGGGLVAYGDIAVGPRALIGDGLALLATILVAGYWLLGQHVRTSVSTNTYSFGVYAVSSVVLLLFSLIQSVNLVAAFQVDWRIYVLLAVFPTLLGHNLFNWALSRVSASIVSITILGEAVWGMIFGYFLFQESLTWIQIAGATLLLVGIGLFLRRNERDIREQFAQQNAATTSESER</sequence>
<feature type="domain" description="EamA" evidence="4">
    <location>
        <begin position="3"/>
        <end position="128"/>
    </location>
</feature>
<feature type="transmembrane region" description="Helical" evidence="3">
    <location>
        <begin position="172"/>
        <end position="192"/>
    </location>
</feature>
<keyword evidence="3" id="KW-1133">Transmembrane helix</keyword>
<name>A0ABX2VCN7_9BACL</name>
<evidence type="ECO:0000259" key="4">
    <source>
        <dbReference type="Pfam" id="PF00892"/>
    </source>
</evidence>
<keyword evidence="3" id="KW-0812">Transmembrane</keyword>
<dbReference type="InterPro" id="IPR037185">
    <property type="entry name" value="EmrE-like"/>
</dbReference>
<keyword evidence="3" id="KW-0472">Membrane</keyword>
<proteinExistence type="inferred from homology"/>
<dbReference type="PANTHER" id="PTHR22911:SF76">
    <property type="entry name" value="EAMA DOMAIN-CONTAINING PROTEIN"/>
    <property type="match status" value="1"/>
</dbReference>
<keyword evidence="6" id="KW-1185">Reference proteome</keyword>
<evidence type="ECO:0000256" key="2">
    <source>
        <dbReference type="ARBA" id="ARBA00007362"/>
    </source>
</evidence>
<feature type="transmembrane region" description="Helical" evidence="3">
    <location>
        <begin position="259"/>
        <end position="276"/>
    </location>
</feature>
<dbReference type="Pfam" id="PF00892">
    <property type="entry name" value="EamA"/>
    <property type="match status" value="2"/>
</dbReference>
<gene>
    <name evidence="5" type="ORF">A3783_08675</name>
</gene>
<feature type="transmembrane region" description="Helical" evidence="3">
    <location>
        <begin position="233"/>
        <end position="253"/>
    </location>
</feature>
<comment type="similarity">
    <text evidence="2">Belongs to the EamA transporter family.</text>
</comment>
<evidence type="ECO:0000313" key="6">
    <source>
        <dbReference type="Proteomes" id="UP000078447"/>
    </source>
</evidence>
<feature type="transmembrane region" description="Helical" evidence="3">
    <location>
        <begin position="58"/>
        <end position="79"/>
    </location>
</feature>
<dbReference type="Proteomes" id="UP000078447">
    <property type="component" value="Unassembled WGS sequence"/>
</dbReference>
<dbReference type="InterPro" id="IPR000620">
    <property type="entry name" value="EamA_dom"/>
</dbReference>
<accession>A0ABX2VCN7</accession>
<organism evidence="5 6">
    <name type="scientific">Exiguobacterium undae</name>
    <dbReference type="NCBI Taxonomy" id="169177"/>
    <lineage>
        <taxon>Bacteria</taxon>
        <taxon>Bacillati</taxon>
        <taxon>Bacillota</taxon>
        <taxon>Bacilli</taxon>
        <taxon>Bacillales</taxon>
        <taxon>Bacillales Family XII. Incertae Sedis</taxon>
        <taxon>Exiguobacterium</taxon>
    </lineage>
</organism>
<feature type="transmembrane region" description="Helical" evidence="3">
    <location>
        <begin position="140"/>
        <end position="160"/>
    </location>
</feature>
<reference evidence="5 6" key="1">
    <citation type="submission" date="2016-03" db="EMBL/GenBank/DDBJ databases">
        <authorList>
            <person name="Cho S.-Y."/>
            <person name="Lim S."/>
            <person name="Kim H."/>
            <person name="Soh E.H."/>
            <person name="Moon J.S."/>
        </authorList>
    </citation>
    <scope>NUCLEOTIDE SEQUENCE [LARGE SCALE GENOMIC DNA]</scope>
    <source>
        <strain evidence="5 6">KCTC 3810</strain>
    </source>
</reference>
<feature type="transmembrane region" description="Helical" evidence="3">
    <location>
        <begin position="27"/>
        <end position="46"/>
    </location>
</feature>